<dbReference type="EMBL" id="JAOQJU010000036">
    <property type="protein sequence ID" value="MCU6688111.1"/>
    <property type="molecule type" value="Genomic_DNA"/>
</dbReference>
<dbReference type="Proteomes" id="UP001652431">
    <property type="component" value="Unassembled WGS sequence"/>
</dbReference>
<keyword evidence="1" id="KW-0472">Membrane</keyword>
<proteinExistence type="predicted"/>
<feature type="transmembrane region" description="Helical" evidence="1">
    <location>
        <begin position="12"/>
        <end position="37"/>
    </location>
</feature>
<evidence type="ECO:0000313" key="3">
    <source>
        <dbReference type="Proteomes" id="UP001652431"/>
    </source>
</evidence>
<sequence>MNNEKAFKTMGLAGAADIAIGIVMVVAGVTTGIIAIINGARLIKNRKGLTF</sequence>
<evidence type="ECO:0000256" key="1">
    <source>
        <dbReference type="SAM" id="Phobius"/>
    </source>
</evidence>
<name>A0ABT2RRX0_9FIRM</name>
<accession>A0ABT2RRX0</accession>
<comment type="caution">
    <text evidence="2">The sequence shown here is derived from an EMBL/GenBank/DDBJ whole genome shotgun (WGS) entry which is preliminary data.</text>
</comment>
<keyword evidence="3" id="KW-1185">Reference proteome</keyword>
<evidence type="ECO:0000313" key="2">
    <source>
        <dbReference type="EMBL" id="MCU6688111.1"/>
    </source>
</evidence>
<organism evidence="2 3">
    <name type="scientific">Dorea acetigenes</name>
    <dbReference type="NCBI Taxonomy" id="2981787"/>
    <lineage>
        <taxon>Bacteria</taxon>
        <taxon>Bacillati</taxon>
        <taxon>Bacillota</taxon>
        <taxon>Clostridia</taxon>
        <taxon>Lachnospirales</taxon>
        <taxon>Lachnospiraceae</taxon>
        <taxon>Dorea</taxon>
    </lineage>
</organism>
<protein>
    <recommendedName>
        <fullName evidence="4">Circular bacteriocin, circularin A/uberolysin family</fullName>
    </recommendedName>
</protein>
<evidence type="ECO:0008006" key="4">
    <source>
        <dbReference type="Google" id="ProtNLM"/>
    </source>
</evidence>
<gene>
    <name evidence="2" type="ORF">OCV99_16550</name>
</gene>
<keyword evidence="1" id="KW-1133">Transmembrane helix</keyword>
<reference evidence="2 3" key="1">
    <citation type="journal article" date="2021" name="ISME Commun">
        <title>Automated analysis of genomic sequences facilitates high-throughput and comprehensive description of bacteria.</title>
        <authorList>
            <person name="Hitch T.C.A."/>
        </authorList>
    </citation>
    <scope>NUCLEOTIDE SEQUENCE [LARGE SCALE GENOMIC DNA]</scope>
    <source>
        <strain evidence="2 3">Sanger_03</strain>
    </source>
</reference>
<dbReference type="RefSeq" id="WP_227193510.1">
    <property type="nucleotide sequence ID" value="NZ_JAOQJU010000036.1"/>
</dbReference>
<keyword evidence="1" id="KW-0812">Transmembrane</keyword>